<reference evidence="1" key="1">
    <citation type="submission" date="2020-09" db="EMBL/GenBank/DDBJ databases">
        <title>Genome-Enabled Discovery of Anthraquinone Biosynthesis in Senna tora.</title>
        <authorList>
            <person name="Kang S.-H."/>
            <person name="Pandey R.P."/>
            <person name="Lee C.-M."/>
            <person name="Sim J.-S."/>
            <person name="Jeong J.-T."/>
            <person name="Choi B.-S."/>
            <person name="Jung M."/>
            <person name="Ginzburg D."/>
            <person name="Zhao K."/>
            <person name="Won S.Y."/>
            <person name="Oh T.-J."/>
            <person name="Yu Y."/>
            <person name="Kim N.-H."/>
            <person name="Lee O.R."/>
            <person name="Lee T.-H."/>
            <person name="Bashyal P."/>
            <person name="Kim T.-S."/>
            <person name="Lee W.-H."/>
            <person name="Kawkins C."/>
            <person name="Kim C.-K."/>
            <person name="Kim J.S."/>
            <person name="Ahn B.O."/>
            <person name="Rhee S.Y."/>
            <person name="Sohng J.K."/>
        </authorList>
    </citation>
    <scope>NUCLEOTIDE SEQUENCE</scope>
    <source>
        <tissue evidence="1">Leaf</tissue>
    </source>
</reference>
<keyword evidence="2" id="KW-1185">Reference proteome</keyword>
<gene>
    <name evidence="1" type="ORF">G2W53_044735</name>
</gene>
<evidence type="ECO:0000313" key="2">
    <source>
        <dbReference type="Proteomes" id="UP000634136"/>
    </source>
</evidence>
<sequence>MNLNALWQSPQILRFLKTLIVAPLGSFIIPKTTASFSLWVDKAYSLCSDSISCSTNFVSGTYPNFLIKSTSCSRYLYTACTSGCTVSSTKKTWTLFSTSIQLQPGVRRFHHAVALAQRAVQRLECLNLCSHECDNQQEEPPKLMTLARKALIQLDYLLQRTYQHGRTNQPYEHNDLLLGFNPSSPKPFCARPDIITVHVKRFLSGMSLKMDLASSKCPVLMYPDRIEFHETISFMGILLKISLASTILPNLQYNVTNALFTDNKKSDVGIPILWNSPGKHFPEHFKCRFIKPMMHITRNHCIPGNLNLFSHPIKNCWQCFSSSAMSANALSTLERLAGITNVGRFTIDIDQAVEDVTPWHEPRSYHVGMDGSCQVTIDGAERAA</sequence>
<dbReference type="Proteomes" id="UP000634136">
    <property type="component" value="Unassembled WGS sequence"/>
</dbReference>
<name>A0A834SHC3_9FABA</name>
<protein>
    <submittedName>
        <fullName evidence="1">Uncharacterized protein</fullName>
    </submittedName>
</protein>
<comment type="caution">
    <text evidence="1">The sequence shown here is derived from an EMBL/GenBank/DDBJ whole genome shotgun (WGS) entry which is preliminary data.</text>
</comment>
<organism evidence="1 2">
    <name type="scientific">Senna tora</name>
    <dbReference type="NCBI Taxonomy" id="362788"/>
    <lineage>
        <taxon>Eukaryota</taxon>
        <taxon>Viridiplantae</taxon>
        <taxon>Streptophyta</taxon>
        <taxon>Embryophyta</taxon>
        <taxon>Tracheophyta</taxon>
        <taxon>Spermatophyta</taxon>
        <taxon>Magnoliopsida</taxon>
        <taxon>eudicotyledons</taxon>
        <taxon>Gunneridae</taxon>
        <taxon>Pentapetalae</taxon>
        <taxon>rosids</taxon>
        <taxon>fabids</taxon>
        <taxon>Fabales</taxon>
        <taxon>Fabaceae</taxon>
        <taxon>Caesalpinioideae</taxon>
        <taxon>Cassia clade</taxon>
        <taxon>Senna</taxon>
    </lineage>
</organism>
<dbReference type="EMBL" id="JAAIUW010000172">
    <property type="protein sequence ID" value="KAF7800777.1"/>
    <property type="molecule type" value="Genomic_DNA"/>
</dbReference>
<proteinExistence type="predicted"/>
<evidence type="ECO:0000313" key="1">
    <source>
        <dbReference type="EMBL" id="KAF7800777.1"/>
    </source>
</evidence>
<dbReference type="AlphaFoldDB" id="A0A834SHC3"/>
<accession>A0A834SHC3</accession>